<name>A0A1I1K969_9LACT</name>
<dbReference type="AlphaFoldDB" id="A0A1I1K969"/>
<evidence type="ECO:0000313" key="3">
    <source>
        <dbReference type="EMBL" id="SFC55238.1"/>
    </source>
</evidence>
<evidence type="ECO:0000313" key="4">
    <source>
        <dbReference type="Proteomes" id="UP000199612"/>
    </source>
</evidence>
<gene>
    <name evidence="3" type="ORF">SAMN04488102_11034</name>
</gene>
<dbReference type="PANTHER" id="PTHR23088">
    <property type="entry name" value="NITRILASE-RELATED"/>
    <property type="match status" value="1"/>
</dbReference>
<dbReference type="STRING" id="753702.SAMN04488102_11034"/>
<feature type="domain" description="CN hydrolase" evidence="2">
    <location>
        <begin position="1"/>
        <end position="238"/>
    </location>
</feature>
<dbReference type="OrthoDB" id="9811121at2"/>
<keyword evidence="3" id="KW-0378">Hydrolase</keyword>
<dbReference type="Proteomes" id="UP000199612">
    <property type="component" value="Unassembled WGS sequence"/>
</dbReference>
<dbReference type="InterPro" id="IPR003010">
    <property type="entry name" value="C-N_Hydrolase"/>
</dbReference>
<dbReference type="InterPro" id="IPR036526">
    <property type="entry name" value="C-N_Hydrolase_sf"/>
</dbReference>
<dbReference type="RefSeq" id="WP_091530853.1">
    <property type="nucleotide sequence ID" value="NZ_FOLT01000010.1"/>
</dbReference>
<dbReference type="PANTHER" id="PTHR23088:SF27">
    <property type="entry name" value="DEAMINATED GLUTATHIONE AMIDASE"/>
    <property type="match status" value="1"/>
</dbReference>
<keyword evidence="4" id="KW-1185">Reference proteome</keyword>
<reference evidence="4" key="1">
    <citation type="submission" date="2016-10" db="EMBL/GenBank/DDBJ databases">
        <authorList>
            <person name="Varghese N."/>
            <person name="Submissions S."/>
        </authorList>
    </citation>
    <scope>NUCLEOTIDE SEQUENCE [LARGE SCALE GENOMIC DNA]</scope>
    <source>
        <strain evidence="4">DSM 23664</strain>
    </source>
</reference>
<protein>
    <submittedName>
        <fullName evidence="3">Carbon-nitrogen hydrolase</fullName>
    </submittedName>
</protein>
<dbReference type="PROSITE" id="PS50263">
    <property type="entry name" value="CN_HYDROLASE"/>
    <property type="match status" value="1"/>
</dbReference>
<accession>A0A1I1K969</accession>
<dbReference type="CDD" id="cd07583">
    <property type="entry name" value="nitrilase_5"/>
    <property type="match status" value="1"/>
</dbReference>
<dbReference type="Pfam" id="PF00795">
    <property type="entry name" value="CN_hydrolase"/>
    <property type="match status" value="1"/>
</dbReference>
<dbReference type="SUPFAM" id="SSF56317">
    <property type="entry name" value="Carbon-nitrogen hydrolase"/>
    <property type="match status" value="1"/>
</dbReference>
<comment type="similarity">
    <text evidence="1">Belongs to the carbon-nitrogen hydrolase superfamily. NIT1/NIT2 family.</text>
</comment>
<evidence type="ECO:0000256" key="1">
    <source>
        <dbReference type="ARBA" id="ARBA00010613"/>
    </source>
</evidence>
<dbReference type="Gene3D" id="3.60.110.10">
    <property type="entry name" value="Carbon-nitrogen hydrolase"/>
    <property type="match status" value="1"/>
</dbReference>
<evidence type="ECO:0000259" key="2">
    <source>
        <dbReference type="PROSITE" id="PS50263"/>
    </source>
</evidence>
<proteinExistence type="inferred from homology"/>
<sequence>MKVCALQMDLAYKDTNKNKRKITELIDTAVMRNKPDVLVLPEMWNVSFFPDDLKENSDKDGEETKRFLSGLARKHQVNIVGGSVAVESGGHYYNTSYSFNREGELVHTYNKVHLFSPSNEHKKFTAGNELGIFELDGIKVGVATCYDLRFTEWIRRMALEDVQVLFIPAAWPHPRVQAWETLLCARAIENQFFVVGVNSIGTTDKLTFCGHSTIYSPLGERVTSAREEEKLLWADLDLDSIAKARREIAVYQDRRPELY</sequence>
<organism evidence="3 4">
    <name type="scientific">Alkalibacterium subtropicum</name>
    <dbReference type="NCBI Taxonomy" id="753702"/>
    <lineage>
        <taxon>Bacteria</taxon>
        <taxon>Bacillati</taxon>
        <taxon>Bacillota</taxon>
        <taxon>Bacilli</taxon>
        <taxon>Lactobacillales</taxon>
        <taxon>Carnobacteriaceae</taxon>
        <taxon>Alkalibacterium</taxon>
    </lineage>
</organism>
<dbReference type="GO" id="GO:0016787">
    <property type="term" value="F:hydrolase activity"/>
    <property type="evidence" value="ECO:0007669"/>
    <property type="project" value="UniProtKB-KW"/>
</dbReference>
<dbReference type="EMBL" id="FOLT01000010">
    <property type="protein sequence ID" value="SFC55238.1"/>
    <property type="molecule type" value="Genomic_DNA"/>
</dbReference>